<dbReference type="GO" id="GO:0051087">
    <property type="term" value="F:protein-folding chaperone binding"/>
    <property type="evidence" value="ECO:0007669"/>
    <property type="project" value="TreeGrafter"/>
</dbReference>
<dbReference type="PROSITE" id="PS50005">
    <property type="entry name" value="TPR"/>
    <property type="match status" value="4"/>
</dbReference>
<feature type="chain" id="PRO_5012801985" evidence="6">
    <location>
        <begin position="20"/>
        <end position="480"/>
    </location>
</feature>
<dbReference type="EMBL" id="MCGO01000003">
    <property type="protein sequence ID" value="ORY52508.1"/>
    <property type="molecule type" value="Genomic_DNA"/>
</dbReference>
<keyword evidence="4" id="KW-0802">TPR repeat</keyword>
<feature type="repeat" description="TPR" evidence="4">
    <location>
        <begin position="95"/>
        <end position="128"/>
    </location>
</feature>
<evidence type="ECO:0000313" key="9">
    <source>
        <dbReference type="Proteomes" id="UP000193642"/>
    </source>
</evidence>
<gene>
    <name evidence="8" type="ORF">BCR33DRAFT_757022</name>
</gene>
<protein>
    <submittedName>
        <fullName evidence="8">TPR-like protein</fullName>
    </submittedName>
</protein>
<keyword evidence="9" id="KW-1185">Reference proteome</keyword>
<keyword evidence="3" id="KW-0256">Endoplasmic reticulum</keyword>
<dbReference type="SMART" id="SM00028">
    <property type="entry name" value="TPR"/>
    <property type="match status" value="5"/>
</dbReference>
<dbReference type="PRINTS" id="PR00625">
    <property type="entry name" value="JDOMAIN"/>
</dbReference>
<feature type="domain" description="J" evidence="7">
    <location>
        <begin position="371"/>
        <end position="440"/>
    </location>
</feature>
<accession>A0A1Y2CZP5</accession>
<name>A0A1Y2CZP5_9FUNG</name>
<dbReference type="AlphaFoldDB" id="A0A1Y2CZP5"/>
<dbReference type="SMART" id="SM00271">
    <property type="entry name" value="DnaJ"/>
    <property type="match status" value="1"/>
</dbReference>
<keyword evidence="2 6" id="KW-0732">Signal</keyword>
<dbReference type="PANTHER" id="PTHR44140:SF2">
    <property type="entry name" value="LD25575P"/>
    <property type="match status" value="1"/>
</dbReference>
<evidence type="ECO:0000313" key="8">
    <source>
        <dbReference type="EMBL" id="ORY52508.1"/>
    </source>
</evidence>
<dbReference type="Proteomes" id="UP000193642">
    <property type="component" value="Unassembled WGS sequence"/>
</dbReference>
<dbReference type="STRING" id="329046.A0A1Y2CZP5"/>
<evidence type="ECO:0000256" key="6">
    <source>
        <dbReference type="SAM" id="SignalP"/>
    </source>
</evidence>
<dbReference type="PANTHER" id="PTHR44140">
    <property type="entry name" value="LD25575P"/>
    <property type="match status" value="1"/>
</dbReference>
<dbReference type="GO" id="GO:0005783">
    <property type="term" value="C:endoplasmic reticulum"/>
    <property type="evidence" value="ECO:0007669"/>
    <property type="project" value="UniProtKB-SubCell"/>
</dbReference>
<reference evidence="8 9" key="1">
    <citation type="submission" date="2016-07" db="EMBL/GenBank/DDBJ databases">
        <title>Pervasive Adenine N6-methylation of Active Genes in Fungi.</title>
        <authorList>
            <consortium name="DOE Joint Genome Institute"/>
            <person name="Mondo S.J."/>
            <person name="Dannebaum R.O."/>
            <person name="Kuo R.C."/>
            <person name="Labutti K."/>
            <person name="Haridas S."/>
            <person name="Kuo A."/>
            <person name="Salamov A."/>
            <person name="Ahrendt S.R."/>
            <person name="Lipzen A."/>
            <person name="Sullivan W."/>
            <person name="Andreopoulos W.B."/>
            <person name="Clum A."/>
            <person name="Lindquist E."/>
            <person name="Daum C."/>
            <person name="Ramamoorthy G.K."/>
            <person name="Gryganskyi A."/>
            <person name="Culley D."/>
            <person name="Magnuson J.K."/>
            <person name="James T.Y."/>
            <person name="O'Malley M.A."/>
            <person name="Stajich J.E."/>
            <person name="Spatafora J.W."/>
            <person name="Visel A."/>
            <person name="Grigoriev I.V."/>
        </authorList>
    </citation>
    <scope>NUCLEOTIDE SEQUENCE [LARGE SCALE GENOMIC DNA]</scope>
    <source>
        <strain evidence="8 9">JEL800</strain>
    </source>
</reference>
<sequence length="480" mass="54631">MKVHALLFALLCSVYAVAAQDAPKKTVKELLAEATVHLAGGKVNDAMQAFDLAIELEPTNYLALFRRAAAQLSVGRMSQALKDFDSVLKLRPKFDQALIQRGKLYLKDCQLKEALQDLRRYSETNPKDTDVLEVIGEAEVAEADIQVVNGLINSKDFEPALETLNRLVQTCPLKVEWRLKRAEIYLETNDLTMAAGDFSRIASIKPTPEVLHRLAGLRLQMGELTESLNSVKECMKHDPENKPCKKIFKTLKTLDKTVKKVETMFTKSKWLSTVTELFVEKGLMQQAEEIGSDAVKLKAYSMACKSYAELGNKDSEMEKWCSKTIDLDENHSEALYFRGEWKIKKEDFEGAMRDLKKAHEANQQDRRIVEAYQKAERLLAQSKKKDYYKKAFRKLAQQWHPDKYKGDLSEEDVRKKMSEINEAYEVLEDDEKRSQFDNGIDPNEQQQGGGHHHGGNPFFFQQGGFQGGGFPGGQQFHFNF</sequence>
<dbReference type="GO" id="GO:0051787">
    <property type="term" value="F:misfolded protein binding"/>
    <property type="evidence" value="ECO:0007669"/>
    <property type="project" value="TreeGrafter"/>
</dbReference>
<feature type="repeat" description="TPR" evidence="4">
    <location>
        <begin position="61"/>
        <end position="94"/>
    </location>
</feature>
<dbReference type="Pfam" id="PF13432">
    <property type="entry name" value="TPR_16"/>
    <property type="match status" value="1"/>
</dbReference>
<evidence type="ECO:0000256" key="4">
    <source>
        <dbReference type="PROSITE-ProRule" id="PRU00339"/>
    </source>
</evidence>
<comment type="caution">
    <text evidence="8">The sequence shown here is derived from an EMBL/GenBank/DDBJ whole genome shotgun (WGS) entry which is preliminary data.</text>
</comment>
<dbReference type="InterPro" id="IPR011990">
    <property type="entry name" value="TPR-like_helical_dom_sf"/>
</dbReference>
<dbReference type="PROSITE" id="PS50076">
    <property type="entry name" value="DNAJ_2"/>
    <property type="match status" value="1"/>
</dbReference>
<dbReference type="SUPFAM" id="SSF46565">
    <property type="entry name" value="Chaperone J-domain"/>
    <property type="match status" value="1"/>
</dbReference>
<evidence type="ECO:0000256" key="5">
    <source>
        <dbReference type="SAM" id="MobiDB-lite"/>
    </source>
</evidence>
<feature type="repeat" description="TPR" evidence="4">
    <location>
        <begin position="27"/>
        <end position="60"/>
    </location>
</feature>
<dbReference type="OrthoDB" id="1726119at2759"/>
<comment type="subcellular location">
    <subcellularLocation>
        <location evidence="1">Endoplasmic reticulum</location>
    </subcellularLocation>
</comment>
<evidence type="ECO:0000256" key="1">
    <source>
        <dbReference type="ARBA" id="ARBA00004240"/>
    </source>
</evidence>
<dbReference type="Gene3D" id="1.10.287.110">
    <property type="entry name" value="DnaJ domain"/>
    <property type="match status" value="1"/>
</dbReference>
<dbReference type="InterPro" id="IPR051727">
    <property type="entry name" value="DnaJ_C3_Co-chaperones"/>
</dbReference>
<evidence type="ECO:0000256" key="3">
    <source>
        <dbReference type="ARBA" id="ARBA00022824"/>
    </source>
</evidence>
<dbReference type="InterPro" id="IPR001623">
    <property type="entry name" value="DnaJ_domain"/>
</dbReference>
<evidence type="ECO:0000256" key="2">
    <source>
        <dbReference type="ARBA" id="ARBA00022729"/>
    </source>
</evidence>
<dbReference type="InterPro" id="IPR036869">
    <property type="entry name" value="J_dom_sf"/>
</dbReference>
<dbReference type="GO" id="GO:0034975">
    <property type="term" value="P:protein folding in endoplasmic reticulum"/>
    <property type="evidence" value="ECO:0007669"/>
    <property type="project" value="TreeGrafter"/>
</dbReference>
<dbReference type="Pfam" id="PF00226">
    <property type="entry name" value="DnaJ"/>
    <property type="match status" value="1"/>
</dbReference>
<dbReference type="Gene3D" id="1.25.40.10">
    <property type="entry name" value="Tetratricopeptide repeat domain"/>
    <property type="match status" value="1"/>
</dbReference>
<dbReference type="CDD" id="cd06257">
    <property type="entry name" value="DnaJ"/>
    <property type="match status" value="1"/>
</dbReference>
<feature type="repeat" description="TPR" evidence="4">
    <location>
        <begin position="208"/>
        <end position="241"/>
    </location>
</feature>
<evidence type="ECO:0000259" key="7">
    <source>
        <dbReference type="PROSITE" id="PS50076"/>
    </source>
</evidence>
<organism evidence="8 9">
    <name type="scientific">Rhizoclosmatium globosum</name>
    <dbReference type="NCBI Taxonomy" id="329046"/>
    <lineage>
        <taxon>Eukaryota</taxon>
        <taxon>Fungi</taxon>
        <taxon>Fungi incertae sedis</taxon>
        <taxon>Chytridiomycota</taxon>
        <taxon>Chytridiomycota incertae sedis</taxon>
        <taxon>Chytridiomycetes</taxon>
        <taxon>Chytridiales</taxon>
        <taxon>Chytriomycetaceae</taxon>
        <taxon>Rhizoclosmatium</taxon>
    </lineage>
</organism>
<feature type="signal peptide" evidence="6">
    <location>
        <begin position="1"/>
        <end position="19"/>
    </location>
</feature>
<dbReference type="InterPro" id="IPR019734">
    <property type="entry name" value="TPR_rpt"/>
</dbReference>
<dbReference type="SUPFAM" id="SSF48452">
    <property type="entry name" value="TPR-like"/>
    <property type="match status" value="2"/>
</dbReference>
<proteinExistence type="predicted"/>
<feature type="region of interest" description="Disordered" evidence="5">
    <location>
        <begin position="431"/>
        <end position="464"/>
    </location>
</feature>